<name>A0A1Y1ZXQ8_9PLEO</name>
<feature type="compositionally biased region" description="Low complexity" evidence="1">
    <location>
        <begin position="49"/>
        <end position="63"/>
    </location>
</feature>
<feature type="region of interest" description="Disordered" evidence="1">
    <location>
        <begin position="42"/>
        <end position="83"/>
    </location>
</feature>
<gene>
    <name evidence="2" type="ORF">BCR34DRAFT_478591</name>
</gene>
<protein>
    <submittedName>
        <fullName evidence="2">Uncharacterized protein</fullName>
    </submittedName>
</protein>
<evidence type="ECO:0000313" key="2">
    <source>
        <dbReference type="EMBL" id="ORY14994.1"/>
    </source>
</evidence>
<reference evidence="2 3" key="1">
    <citation type="submission" date="2016-07" db="EMBL/GenBank/DDBJ databases">
        <title>Pervasive Adenine N6-methylation of Active Genes in Fungi.</title>
        <authorList>
            <consortium name="DOE Joint Genome Institute"/>
            <person name="Mondo S.J."/>
            <person name="Dannebaum R.O."/>
            <person name="Kuo R.C."/>
            <person name="Labutti K."/>
            <person name="Haridas S."/>
            <person name="Kuo A."/>
            <person name="Salamov A."/>
            <person name="Ahrendt S.R."/>
            <person name="Lipzen A."/>
            <person name="Sullivan W."/>
            <person name="Andreopoulos W.B."/>
            <person name="Clum A."/>
            <person name="Lindquist E."/>
            <person name="Daum C."/>
            <person name="Ramamoorthy G.K."/>
            <person name="Gryganskyi A."/>
            <person name="Culley D."/>
            <person name="Magnuson J.K."/>
            <person name="James T.Y."/>
            <person name="O'Malley M.A."/>
            <person name="Stajich J.E."/>
            <person name="Spatafora J.W."/>
            <person name="Visel A."/>
            <person name="Grigoriev I.V."/>
        </authorList>
    </citation>
    <scope>NUCLEOTIDE SEQUENCE [LARGE SCALE GENOMIC DNA]</scope>
    <source>
        <strain evidence="2 3">CBS 115471</strain>
    </source>
</reference>
<dbReference type="OrthoDB" id="5394455at2759"/>
<sequence>MPPTTTSTPTPNPKRPTLTLAEILSDLTSLRLCDPAAALALVSVRPAKTTSTSTSTANSATTNPEQPQADKDDKGDPDLQRAKDLVELHYSVKEAHKRGELEKGLAEAREMVTKAVEGA</sequence>
<evidence type="ECO:0000313" key="3">
    <source>
        <dbReference type="Proteomes" id="UP000193144"/>
    </source>
</evidence>
<organism evidence="2 3">
    <name type="scientific">Clohesyomyces aquaticus</name>
    <dbReference type="NCBI Taxonomy" id="1231657"/>
    <lineage>
        <taxon>Eukaryota</taxon>
        <taxon>Fungi</taxon>
        <taxon>Dikarya</taxon>
        <taxon>Ascomycota</taxon>
        <taxon>Pezizomycotina</taxon>
        <taxon>Dothideomycetes</taxon>
        <taxon>Pleosporomycetidae</taxon>
        <taxon>Pleosporales</taxon>
        <taxon>Lindgomycetaceae</taxon>
        <taxon>Clohesyomyces</taxon>
    </lineage>
</organism>
<dbReference type="EMBL" id="MCFA01000028">
    <property type="protein sequence ID" value="ORY14994.1"/>
    <property type="molecule type" value="Genomic_DNA"/>
</dbReference>
<comment type="caution">
    <text evidence="2">The sequence shown here is derived from an EMBL/GenBank/DDBJ whole genome shotgun (WGS) entry which is preliminary data.</text>
</comment>
<dbReference type="Proteomes" id="UP000193144">
    <property type="component" value="Unassembled WGS sequence"/>
</dbReference>
<feature type="compositionally biased region" description="Basic and acidic residues" evidence="1">
    <location>
        <begin position="68"/>
        <end position="83"/>
    </location>
</feature>
<proteinExistence type="predicted"/>
<keyword evidence="3" id="KW-1185">Reference proteome</keyword>
<dbReference type="AlphaFoldDB" id="A0A1Y1ZXQ8"/>
<evidence type="ECO:0000256" key="1">
    <source>
        <dbReference type="SAM" id="MobiDB-lite"/>
    </source>
</evidence>
<accession>A0A1Y1ZXQ8</accession>